<dbReference type="EMBL" id="FOAF01000001">
    <property type="protein sequence ID" value="SEL08684.1"/>
    <property type="molecule type" value="Genomic_DNA"/>
</dbReference>
<gene>
    <name evidence="1" type="ORF">SAMN05661044_01943</name>
</gene>
<name>A0A1H7MBY7_OLID1</name>
<proteinExistence type="predicted"/>
<organism evidence="1 2">
    <name type="scientific">Olivibacter domesticus</name>
    <name type="common">Pseudosphingobacterium domesticum</name>
    <dbReference type="NCBI Taxonomy" id="407022"/>
    <lineage>
        <taxon>Bacteria</taxon>
        <taxon>Pseudomonadati</taxon>
        <taxon>Bacteroidota</taxon>
        <taxon>Sphingobacteriia</taxon>
        <taxon>Sphingobacteriales</taxon>
        <taxon>Sphingobacteriaceae</taxon>
        <taxon>Olivibacter</taxon>
    </lineage>
</organism>
<dbReference type="OrthoDB" id="804270at2"/>
<dbReference type="RefSeq" id="WP_093322846.1">
    <property type="nucleotide sequence ID" value="NZ_FOAF01000001.1"/>
</dbReference>
<accession>A0A1H7MBY7</accession>
<sequence>MKTDLKNLSTVLKLAIKTDNLFQIPYVQVNEQFVITEHFVTKELEINDLSTYSWEPLNEGNLKKILLKSFPQN</sequence>
<dbReference type="Proteomes" id="UP000199421">
    <property type="component" value="Unassembled WGS sequence"/>
</dbReference>
<dbReference type="AlphaFoldDB" id="A0A1H7MBY7"/>
<protein>
    <submittedName>
        <fullName evidence="1">Uncharacterized protein</fullName>
    </submittedName>
</protein>
<evidence type="ECO:0000313" key="2">
    <source>
        <dbReference type="Proteomes" id="UP000199421"/>
    </source>
</evidence>
<keyword evidence="2" id="KW-1185">Reference proteome</keyword>
<reference evidence="2" key="1">
    <citation type="submission" date="2016-10" db="EMBL/GenBank/DDBJ databases">
        <authorList>
            <person name="Varghese N."/>
            <person name="Submissions S."/>
        </authorList>
    </citation>
    <scope>NUCLEOTIDE SEQUENCE [LARGE SCALE GENOMIC DNA]</scope>
    <source>
        <strain evidence="2">DSM 18733</strain>
    </source>
</reference>
<evidence type="ECO:0000313" key="1">
    <source>
        <dbReference type="EMBL" id="SEL08684.1"/>
    </source>
</evidence>